<protein>
    <submittedName>
        <fullName evidence="1">Uncharacterized protein</fullName>
    </submittedName>
</protein>
<organism evidence="1 2">
    <name type="scientific">Hohenbuehelia grisea</name>
    <dbReference type="NCBI Taxonomy" id="104357"/>
    <lineage>
        <taxon>Eukaryota</taxon>
        <taxon>Fungi</taxon>
        <taxon>Dikarya</taxon>
        <taxon>Basidiomycota</taxon>
        <taxon>Agaricomycotina</taxon>
        <taxon>Agaricomycetes</taxon>
        <taxon>Agaricomycetidae</taxon>
        <taxon>Agaricales</taxon>
        <taxon>Pleurotineae</taxon>
        <taxon>Pleurotaceae</taxon>
        <taxon>Hohenbuehelia</taxon>
    </lineage>
</organism>
<accession>A0ABR3JEF1</accession>
<gene>
    <name evidence="1" type="ORF">HGRIS_005040</name>
</gene>
<dbReference type="Pfam" id="PF10294">
    <property type="entry name" value="Methyltransf_16"/>
    <property type="match status" value="1"/>
</dbReference>
<keyword evidence="2" id="KW-1185">Reference proteome</keyword>
<dbReference type="Gene3D" id="3.40.50.150">
    <property type="entry name" value="Vaccinia Virus protein VP39"/>
    <property type="match status" value="1"/>
</dbReference>
<dbReference type="Proteomes" id="UP001556367">
    <property type="component" value="Unassembled WGS sequence"/>
</dbReference>
<dbReference type="PANTHER" id="PTHR14614">
    <property type="entry name" value="HEPATOCELLULAR CARCINOMA-ASSOCIATED ANTIGEN"/>
    <property type="match status" value="1"/>
</dbReference>
<dbReference type="InterPro" id="IPR019410">
    <property type="entry name" value="Methyltransf_16"/>
</dbReference>
<dbReference type="CDD" id="cd02440">
    <property type="entry name" value="AdoMet_MTases"/>
    <property type="match status" value="1"/>
</dbReference>
<evidence type="ECO:0000313" key="1">
    <source>
        <dbReference type="EMBL" id="KAL0953865.1"/>
    </source>
</evidence>
<dbReference type="SUPFAM" id="SSF53335">
    <property type="entry name" value="S-adenosyl-L-methionine-dependent methyltransferases"/>
    <property type="match status" value="1"/>
</dbReference>
<sequence length="290" mass="32143">MPIEDQNDADLAPEDVLSSSLESLYQYQPITYASAGSLLTYVTKSKHLNTQPVQITVRTPDTQAANWDLHASSIWVSAHYLADHIHELHLEEVLAESERSGSCTTVLELGAGAGLPGVLIAKLYGAHGAMVTLSDYPDEYITRTLIENVADNGVSSFCRVAPYAWGADITPLLPSPQDGFDIIIAADTLWNRASHEILIQTLCAGLKRTRHARIHLVAGLHTGRYTLQSFMNAISSSGFEIARAEEREVQGLQRRDWDISRSEGEDEAERRRWVVWMILKWASTTLGQTE</sequence>
<comment type="caution">
    <text evidence="1">The sequence shown here is derived from an EMBL/GenBank/DDBJ whole genome shotgun (WGS) entry which is preliminary data.</text>
</comment>
<dbReference type="PANTHER" id="PTHR14614:SF104">
    <property type="entry name" value="N-METHYLTRANSFERASE, PUTATIVE (AFU_ORTHOLOGUE AFUA_1G17750)-RELATED"/>
    <property type="match status" value="1"/>
</dbReference>
<name>A0ABR3JEF1_9AGAR</name>
<dbReference type="InterPro" id="IPR029063">
    <property type="entry name" value="SAM-dependent_MTases_sf"/>
</dbReference>
<reference evidence="2" key="1">
    <citation type="submission" date="2024-06" db="EMBL/GenBank/DDBJ databases">
        <title>Multi-omics analyses provide insights into the biosynthesis of the anticancer antibiotic pleurotin in Hohenbuehelia grisea.</title>
        <authorList>
            <person name="Weaver J.A."/>
            <person name="Alberti F."/>
        </authorList>
    </citation>
    <scope>NUCLEOTIDE SEQUENCE [LARGE SCALE GENOMIC DNA]</scope>
    <source>
        <strain evidence="2">T-177</strain>
    </source>
</reference>
<evidence type="ECO:0000313" key="2">
    <source>
        <dbReference type="Proteomes" id="UP001556367"/>
    </source>
</evidence>
<dbReference type="EMBL" id="JASNQZ010000008">
    <property type="protein sequence ID" value="KAL0953865.1"/>
    <property type="molecule type" value="Genomic_DNA"/>
</dbReference>
<proteinExistence type="predicted"/>